<dbReference type="CDD" id="cd04629">
    <property type="entry name" value="CBS_pair_bac"/>
    <property type="match status" value="1"/>
</dbReference>
<proteinExistence type="predicted"/>
<keyword evidence="5" id="KW-1185">Reference proteome</keyword>
<dbReference type="Gene3D" id="3.10.580.10">
    <property type="entry name" value="CBS-domain"/>
    <property type="match status" value="1"/>
</dbReference>
<dbReference type="SUPFAM" id="SSF54631">
    <property type="entry name" value="CBS-domain pair"/>
    <property type="match status" value="1"/>
</dbReference>
<evidence type="ECO:0000259" key="3">
    <source>
        <dbReference type="PROSITE" id="PS51371"/>
    </source>
</evidence>
<dbReference type="InterPro" id="IPR046342">
    <property type="entry name" value="CBS_dom_sf"/>
</dbReference>
<dbReference type="STRING" id="1073328.SAMN05216294_0847"/>
<dbReference type="Pfam" id="PF00571">
    <property type="entry name" value="CBS"/>
    <property type="match status" value="2"/>
</dbReference>
<dbReference type="InterPro" id="IPR000644">
    <property type="entry name" value="CBS_dom"/>
</dbReference>
<sequence>MKGSHILIPKIRIFAKIDYIYYSTLNPNPMAIKSFQGVRSKEESKKKYNAPILVEDYMTKNLITFSPDQSILEVMETFAKHHISGGPVMDGNGFLVGIISEADCMKQISESRYFNQPILDKSVERFMTKNVETIPHDMSIFDAAGVFDRHNRRRLPVMKNDILVGQISRKDIVIAALKLTSHSWK</sequence>
<dbReference type="PANTHER" id="PTHR43080">
    <property type="entry name" value="CBS DOMAIN-CONTAINING PROTEIN CBSX3, MITOCHONDRIAL"/>
    <property type="match status" value="1"/>
</dbReference>
<feature type="domain" description="CBS" evidence="3">
    <location>
        <begin position="127"/>
        <end position="185"/>
    </location>
</feature>
<accession>A0A1H2U539</accession>
<dbReference type="SMART" id="SM00116">
    <property type="entry name" value="CBS"/>
    <property type="match status" value="2"/>
</dbReference>
<evidence type="ECO:0000256" key="1">
    <source>
        <dbReference type="ARBA" id="ARBA00023122"/>
    </source>
</evidence>
<dbReference type="InterPro" id="IPR051257">
    <property type="entry name" value="Diverse_CBS-Domain"/>
</dbReference>
<feature type="domain" description="CBS" evidence="3">
    <location>
        <begin position="58"/>
        <end position="114"/>
    </location>
</feature>
<organism evidence="4 5">
    <name type="scientific">Flagellimonas zhangzhouensis</name>
    <dbReference type="NCBI Taxonomy" id="1073328"/>
    <lineage>
        <taxon>Bacteria</taxon>
        <taxon>Pseudomonadati</taxon>
        <taxon>Bacteroidota</taxon>
        <taxon>Flavobacteriia</taxon>
        <taxon>Flavobacteriales</taxon>
        <taxon>Flavobacteriaceae</taxon>
        <taxon>Flagellimonas</taxon>
    </lineage>
</organism>
<dbReference type="Proteomes" id="UP000199592">
    <property type="component" value="Unassembled WGS sequence"/>
</dbReference>
<dbReference type="PANTHER" id="PTHR43080:SF2">
    <property type="entry name" value="CBS DOMAIN-CONTAINING PROTEIN"/>
    <property type="match status" value="1"/>
</dbReference>
<evidence type="ECO:0000256" key="2">
    <source>
        <dbReference type="PROSITE-ProRule" id="PRU00703"/>
    </source>
</evidence>
<keyword evidence="1 2" id="KW-0129">CBS domain</keyword>
<protein>
    <submittedName>
        <fullName evidence="4">CBS domain-containing protein</fullName>
    </submittedName>
</protein>
<reference evidence="5" key="1">
    <citation type="submission" date="2016-10" db="EMBL/GenBank/DDBJ databases">
        <authorList>
            <person name="Varghese N."/>
            <person name="Submissions S."/>
        </authorList>
    </citation>
    <scope>NUCLEOTIDE SEQUENCE [LARGE SCALE GENOMIC DNA]</scope>
    <source>
        <strain evidence="5">DSM 25030</strain>
    </source>
</reference>
<dbReference type="InterPro" id="IPR044729">
    <property type="entry name" value="CBS_bac"/>
</dbReference>
<dbReference type="AlphaFoldDB" id="A0A1H2U539"/>
<name>A0A1H2U539_9FLAO</name>
<evidence type="ECO:0000313" key="4">
    <source>
        <dbReference type="EMBL" id="SDW51171.1"/>
    </source>
</evidence>
<evidence type="ECO:0000313" key="5">
    <source>
        <dbReference type="Proteomes" id="UP000199592"/>
    </source>
</evidence>
<dbReference type="PROSITE" id="PS51371">
    <property type="entry name" value="CBS"/>
    <property type="match status" value="2"/>
</dbReference>
<dbReference type="EMBL" id="FNMY01000002">
    <property type="protein sequence ID" value="SDW51171.1"/>
    <property type="molecule type" value="Genomic_DNA"/>
</dbReference>
<gene>
    <name evidence="4" type="ORF">SAMN04487892_1447</name>
</gene>